<keyword evidence="1" id="KW-0812">Transmembrane</keyword>
<keyword evidence="1" id="KW-1133">Transmembrane helix</keyword>
<dbReference type="RefSeq" id="WP_281367983.1">
    <property type="nucleotide sequence ID" value="NZ_JBITGY010000011.1"/>
</dbReference>
<gene>
    <name evidence="2" type="ORF">ACIBG2_37545</name>
</gene>
<proteinExistence type="predicted"/>
<evidence type="ECO:0000256" key="1">
    <source>
        <dbReference type="SAM" id="Phobius"/>
    </source>
</evidence>
<keyword evidence="1" id="KW-0472">Membrane</keyword>
<sequence length="40" mass="4223">MWTMLGTAVSLTITLILCFLALLAISAVTLIVLGIMARMG</sequence>
<evidence type="ECO:0000313" key="2">
    <source>
        <dbReference type="EMBL" id="MFI6503137.1"/>
    </source>
</evidence>
<organism evidence="2 3">
    <name type="scientific">Nonomuraea typhae</name>
    <dbReference type="NCBI Taxonomy" id="2603600"/>
    <lineage>
        <taxon>Bacteria</taxon>
        <taxon>Bacillati</taxon>
        <taxon>Actinomycetota</taxon>
        <taxon>Actinomycetes</taxon>
        <taxon>Streptosporangiales</taxon>
        <taxon>Streptosporangiaceae</taxon>
        <taxon>Nonomuraea</taxon>
    </lineage>
</organism>
<comment type="caution">
    <text evidence="2">The sequence shown here is derived from an EMBL/GenBank/DDBJ whole genome shotgun (WGS) entry which is preliminary data.</text>
</comment>
<name>A0ABW7Z4N6_9ACTN</name>
<accession>A0ABW7Z4N6</accession>
<protein>
    <submittedName>
        <fullName evidence="2">Uncharacterized protein</fullName>
    </submittedName>
</protein>
<dbReference type="EMBL" id="JBITGY010000011">
    <property type="protein sequence ID" value="MFI6503137.1"/>
    <property type="molecule type" value="Genomic_DNA"/>
</dbReference>
<feature type="transmembrane region" description="Helical" evidence="1">
    <location>
        <begin position="12"/>
        <end position="37"/>
    </location>
</feature>
<reference evidence="2 3" key="1">
    <citation type="submission" date="2024-10" db="EMBL/GenBank/DDBJ databases">
        <title>The Natural Products Discovery Center: Release of the First 8490 Sequenced Strains for Exploring Actinobacteria Biosynthetic Diversity.</title>
        <authorList>
            <person name="Kalkreuter E."/>
            <person name="Kautsar S.A."/>
            <person name="Yang D."/>
            <person name="Bader C.D."/>
            <person name="Teijaro C.N."/>
            <person name="Fluegel L."/>
            <person name="Davis C.M."/>
            <person name="Simpson J.R."/>
            <person name="Lauterbach L."/>
            <person name="Steele A.D."/>
            <person name="Gui C."/>
            <person name="Meng S."/>
            <person name="Li G."/>
            <person name="Viehrig K."/>
            <person name="Ye F."/>
            <person name="Su P."/>
            <person name="Kiefer A.F."/>
            <person name="Nichols A."/>
            <person name="Cepeda A.J."/>
            <person name="Yan W."/>
            <person name="Fan B."/>
            <person name="Jiang Y."/>
            <person name="Adhikari A."/>
            <person name="Zheng C.-J."/>
            <person name="Schuster L."/>
            <person name="Cowan T.M."/>
            <person name="Smanski M.J."/>
            <person name="Chevrette M.G."/>
            <person name="De Carvalho L.P.S."/>
            <person name="Shen B."/>
        </authorList>
    </citation>
    <scope>NUCLEOTIDE SEQUENCE [LARGE SCALE GENOMIC DNA]</scope>
    <source>
        <strain evidence="2 3">NPDC050545</strain>
    </source>
</reference>
<keyword evidence="3" id="KW-1185">Reference proteome</keyword>
<evidence type="ECO:0000313" key="3">
    <source>
        <dbReference type="Proteomes" id="UP001612741"/>
    </source>
</evidence>
<dbReference type="Proteomes" id="UP001612741">
    <property type="component" value="Unassembled WGS sequence"/>
</dbReference>